<sequence length="602" mass="70549">MNIVFTYLKAHLAKDTTAAVDLADYHPSFKNLSFARKILNIKLTTAECNFCYKKKDKELNINKAIKYKKLLGKLAGIEQRKTYQDKDIRHKGFETLKKFHYEFSKRNMDFSNYELSDVDLSSYFLEGSKFTNSDLSGTKIKANDADFSNAKLDDAQIKFKNIKYMDRACVGGKIIDDPAKKAILNTLRSIDDKYSDIKINLVKELIKAVHYWDKNYVNVQHIDSFLDYIFSKEYYLEDKEIRDSVKSLLDQLTITNNNKKHIALKHVSLYLDIISKFFNDQEQDDFLLKNNKKFINLMAVALYHKELDIQEKSRTLYDKYLKLERVRSFYEKHKTVNDEKVDWDNKDANNIIIINENKTMVTSYNELNKMLFADIKKADTQWNSFFLYINEKRQEVNKINNGVLFNDDFKIFKENYSVFALTEKFNKLASKFGDYAEKFYSAFVGNPIQFEDKLSDIHNNENVKIYSVLDELIDRQKSNLFMTSLKNEHYQQICDIFELNGLADSEKSNYLLCLAIIFVKYASNDVFGIGNVSPLSLKLYAYALVRKANELNKNLMGNHYYEFISDLLTNGHETTGLFFQMRAYGEQYCGSVFNKMIPPQWR</sequence>
<dbReference type="RefSeq" id="WP_196564130.1">
    <property type="nucleotide sequence ID" value="NZ_JBEEWF010000001.1"/>
</dbReference>
<organism evidence="2 3">
    <name type="scientific">Proteus genomosp. 6</name>
    <dbReference type="NCBI Taxonomy" id="1311820"/>
    <lineage>
        <taxon>Bacteria</taxon>
        <taxon>Pseudomonadati</taxon>
        <taxon>Pseudomonadota</taxon>
        <taxon>Gammaproteobacteria</taxon>
        <taxon>Enterobacterales</taxon>
        <taxon>Morganellaceae</taxon>
        <taxon>Proteus</taxon>
    </lineage>
</organism>
<dbReference type="Gene3D" id="2.160.20.80">
    <property type="entry name" value="E3 ubiquitin-protein ligase SopA"/>
    <property type="match status" value="1"/>
</dbReference>
<dbReference type="Pfam" id="PF13979">
    <property type="entry name" value="SopA_C"/>
    <property type="match status" value="1"/>
</dbReference>
<evidence type="ECO:0000313" key="3">
    <source>
        <dbReference type="Proteomes" id="UP001436462"/>
    </source>
</evidence>
<dbReference type="EMBL" id="JBEEWF010000001">
    <property type="protein sequence ID" value="MEQ5347097.1"/>
    <property type="molecule type" value="Genomic_DNA"/>
</dbReference>
<feature type="domain" description="E3 ubiquitin-protein ligase SopA-like catalytic" evidence="1">
    <location>
        <begin position="485"/>
        <end position="602"/>
    </location>
</feature>
<accession>A0ABV1L6U6</accession>
<dbReference type="InterPro" id="IPR025725">
    <property type="entry name" value="SopA-like_cat"/>
</dbReference>
<reference evidence="2 3" key="1">
    <citation type="submission" date="2024-04" db="EMBL/GenBank/DDBJ databases">
        <title>Role of Flies in the Dissemination of Carbapenem-Resistant Enterobacteriaceae (CRE): An Epidemiological and Genomic Study in China.</title>
        <authorList>
            <person name="Kaichao C."/>
            <person name="Zhang R."/>
            <person name="Chen S."/>
        </authorList>
    </citation>
    <scope>NUCLEOTIDE SEQUENCE [LARGE SCALE GENOMIC DNA]</scope>
    <source>
        <strain evidence="3">fly-1011</strain>
    </source>
</reference>
<evidence type="ECO:0000259" key="1">
    <source>
        <dbReference type="Pfam" id="PF13979"/>
    </source>
</evidence>
<dbReference type="Gene3D" id="3.40.1850.10">
    <property type="entry name" value="HECT-like ubiquitin ligase"/>
    <property type="match status" value="1"/>
</dbReference>
<comment type="caution">
    <text evidence="2">The sequence shown here is derived from an EMBL/GenBank/DDBJ whole genome shotgun (WGS) entry which is preliminary data.</text>
</comment>
<evidence type="ECO:0000313" key="2">
    <source>
        <dbReference type="EMBL" id="MEQ5347097.1"/>
    </source>
</evidence>
<dbReference type="SUPFAM" id="SSF141571">
    <property type="entry name" value="Pentapeptide repeat-like"/>
    <property type="match status" value="1"/>
</dbReference>
<protein>
    <submittedName>
        <fullName evidence="2">Pentapeptide repeat-containing protein</fullName>
    </submittedName>
</protein>
<dbReference type="Gene3D" id="1.10.4140.10">
    <property type="entry name" value="effector protein (NleL)"/>
    <property type="match status" value="1"/>
</dbReference>
<dbReference type="Gene3D" id="1.25.40.300">
    <property type="entry name" value="Putative secreted effector protein"/>
    <property type="match status" value="1"/>
</dbReference>
<dbReference type="InterPro" id="IPR038270">
    <property type="entry name" value="SopA-like_catalytic_sf"/>
</dbReference>
<proteinExistence type="predicted"/>
<name>A0ABV1L6U6_9GAMM</name>
<keyword evidence="3" id="KW-1185">Reference proteome</keyword>
<dbReference type="Proteomes" id="UP001436462">
    <property type="component" value="Unassembled WGS sequence"/>
</dbReference>
<gene>
    <name evidence="2" type="ORF">ABN253_02760</name>
</gene>